<keyword evidence="3" id="KW-0378">Hydrolase</keyword>
<proteinExistence type="inferred from homology"/>
<dbReference type="AlphaFoldDB" id="X1DSP2"/>
<dbReference type="SUPFAM" id="SSF53178">
    <property type="entry name" value="Peptidyl-tRNA hydrolase-like"/>
    <property type="match status" value="1"/>
</dbReference>
<protein>
    <recommendedName>
        <fullName evidence="1">peptidyl-tRNA hydrolase</fullName>
        <ecNumber evidence="1">3.1.1.29</ecNumber>
    </recommendedName>
</protein>
<dbReference type="Pfam" id="PF01195">
    <property type="entry name" value="Pept_tRNA_hydro"/>
    <property type="match status" value="1"/>
</dbReference>
<evidence type="ECO:0000256" key="1">
    <source>
        <dbReference type="ARBA" id="ARBA00013260"/>
    </source>
</evidence>
<evidence type="ECO:0000256" key="2">
    <source>
        <dbReference type="ARBA" id="ARBA00022555"/>
    </source>
</evidence>
<dbReference type="InterPro" id="IPR036416">
    <property type="entry name" value="Pept_tRNA_hydro_sf"/>
</dbReference>
<evidence type="ECO:0000256" key="4">
    <source>
        <dbReference type="ARBA" id="ARBA00022884"/>
    </source>
</evidence>
<comment type="similarity">
    <text evidence="5">Belongs to the PTH family.</text>
</comment>
<evidence type="ECO:0000313" key="6">
    <source>
        <dbReference type="EMBL" id="GAG99431.1"/>
    </source>
</evidence>
<accession>X1DSP2</accession>
<evidence type="ECO:0000256" key="5">
    <source>
        <dbReference type="ARBA" id="ARBA00038063"/>
    </source>
</evidence>
<keyword evidence="4" id="KW-0694">RNA-binding</keyword>
<dbReference type="PANTHER" id="PTHR17224">
    <property type="entry name" value="PEPTIDYL-TRNA HYDROLASE"/>
    <property type="match status" value="1"/>
</dbReference>
<evidence type="ECO:0000256" key="3">
    <source>
        <dbReference type="ARBA" id="ARBA00022801"/>
    </source>
</evidence>
<dbReference type="InterPro" id="IPR001328">
    <property type="entry name" value="Pept_tRNA_hydro"/>
</dbReference>
<name>X1DSP2_9ZZZZ</name>
<dbReference type="GO" id="GO:0000049">
    <property type="term" value="F:tRNA binding"/>
    <property type="evidence" value="ECO:0007669"/>
    <property type="project" value="UniProtKB-KW"/>
</dbReference>
<organism evidence="6">
    <name type="scientific">marine sediment metagenome</name>
    <dbReference type="NCBI Taxonomy" id="412755"/>
    <lineage>
        <taxon>unclassified sequences</taxon>
        <taxon>metagenomes</taxon>
        <taxon>ecological metagenomes</taxon>
    </lineage>
</organism>
<gene>
    <name evidence="6" type="ORF">S01H4_47464</name>
</gene>
<dbReference type="PROSITE" id="PS01195">
    <property type="entry name" value="PEPT_TRNA_HYDROL_1"/>
    <property type="match status" value="1"/>
</dbReference>
<dbReference type="InterPro" id="IPR018171">
    <property type="entry name" value="Pept_tRNA_hydro_CS"/>
</dbReference>
<dbReference type="Gene3D" id="3.40.50.1470">
    <property type="entry name" value="Peptidyl-tRNA hydrolase"/>
    <property type="match status" value="1"/>
</dbReference>
<keyword evidence="2" id="KW-0820">tRNA-binding</keyword>
<dbReference type="EC" id="3.1.1.29" evidence="1"/>
<dbReference type="EMBL" id="BART01026648">
    <property type="protein sequence ID" value="GAG99431.1"/>
    <property type="molecule type" value="Genomic_DNA"/>
</dbReference>
<comment type="caution">
    <text evidence="6">The sequence shown here is derived from an EMBL/GenBank/DDBJ whole genome shotgun (WGS) entry which is preliminary data.</text>
</comment>
<reference evidence="6" key="1">
    <citation type="journal article" date="2014" name="Front. Microbiol.">
        <title>High frequency of phylogenetically diverse reductive dehalogenase-homologous genes in deep subseafloor sedimentary metagenomes.</title>
        <authorList>
            <person name="Kawai M."/>
            <person name="Futagami T."/>
            <person name="Toyoda A."/>
            <person name="Takaki Y."/>
            <person name="Nishi S."/>
            <person name="Hori S."/>
            <person name="Arai W."/>
            <person name="Tsubouchi T."/>
            <person name="Morono Y."/>
            <person name="Uchiyama I."/>
            <person name="Ito T."/>
            <person name="Fujiyama A."/>
            <person name="Inagaki F."/>
            <person name="Takami H."/>
        </authorList>
    </citation>
    <scope>NUCLEOTIDE SEQUENCE</scope>
    <source>
        <strain evidence="6">Expedition CK06-06</strain>
    </source>
</reference>
<sequence length="87" mass="10026">MKFIFGLGNPGIKYQDTRHNIGFDILDILAKQWETGSKFVNNKKLNSEIIKNKNLILTKPQTFMNDSGQAVRAVLNYYDKINFTKNT</sequence>
<dbReference type="GO" id="GO:0004045">
    <property type="term" value="F:peptidyl-tRNA hydrolase activity"/>
    <property type="evidence" value="ECO:0007669"/>
    <property type="project" value="UniProtKB-EC"/>
</dbReference>
<dbReference type="PANTHER" id="PTHR17224:SF1">
    <property type="entry name" value="PEPTIDYL-TRNA HYDROLASE"/>
    <property type="match status" value="1"/>
</dbReference>